<evidence type="ECO:0000313" key="4">
    <source>
        <dbReference type="Proteomes" id="UP000319342"/>
    </source>
</evidence>
<dbReference type="Pfam" id="PF13229">
    <property type="entry name" value="Beta_helix"/>
    <property type="match status" value="1"/>
</dbReference>
<evidence type="ECO:0000313" key="3">
    <source>
        <dbReference type="EMBL" id="QDU86188.1"/>
    </source>
</evidence>
<dbReference type="InterPro" id="IPR039448">
    <property type="entry name" value="Beta_helix"/>
</dbReference>
<sequence precursor="true">MNLTNLGGRRSALILLLLAGFAPAAVAAPFAAPTAVSVLAPAFDTFTIDALPYTATRPGTYVVEGVLRASSAATGITVAGSGVTIDLAGSTLFGESTGTAGILIDPTSTDVTIRNGSLRGWTQAAIQGVGSTGVRVEGVTLAGNAAGVDLGARADVGDCFAIDNTTFGVRVGEDSKVHGCIVAGNGEDGITSSDLAQTSVRPGVRVAGCVSVSNKRGAVLGFGSSVDDSILRSNEQEGLMTEAGSRVWGSLAADNSNGFSIGVSSSNSNEGFSIATSTARSNDESGLVCGTTASVRNVASCDNSALGLLSKGGSTIFGCTFVENGSSGIADWLFGVGGGTQVVDCVVRSCSLAVPQSAIALYAPCSVIGTTLTRSWGGGIAVFSGVTTDAAATVAQTCVANLEAADSGIRSSAASTTIHSCAVSHVESSGIASGAGISGTGLVEVLAISHSAIAEASGPAIRSTATNTVVTACAMVGSETGVWSEGTSTSLFGSLAALNSSVGFRYQLVGFDFDTTFFEASHCLAADSGDAGFLLDTSLSPESEMRIDSCSASGNGSHGFEVFAYLLEFRNVAAIENGGDGINSLSVYACLVSRATVSLNTDSGLTGSFGVDLQAEELLAAQNDRGISFGVLFSSVLIDNTNSSSLSNPTPVYTSAASLITSNPWANWSF</sequence>
<gene>
    <name evidence="3" type="ORF">Pla163_33380</name>
</gene>
<proteinExistence type="predicted"/>
<feature type="signal peptide" evidence="1">
    <location>
        <begin position="1"/>
        <end position="27"/>
    </location>
</feature>
<name>A0A518D3Z6_9BACT</name>
<keyword evidence="4" id="KW-1185">Reference proteome</keyword>
<evidence type="ECO:0000259" key="2">
    <source>
        <dbReference type="Pfam" id="PF13229"/>
    </source>
</evidence>
<accession>A0A518D3Z6</accession>
<reference evidence="3 4" key="1">
    <citation type="submission" date="2019-02" db="EMBL/GenBank/DDBJ databases">
        <title>Deep-cultivation of Planctomycetes and their phenomic and genomic characterization uncovers novel biology.</title>
        <authorList>
            <person name="Wiegand S."/>
            <person name="Jogler M."/>
            <person name="Boedeker C."/>
            <person name="Pinto D."/>
            <person name="Vollmers J."/>
            <person name="Rivas-Marin E."/>
            <person name="Kohn T."/>
            <person name="Peeters S.H."/>
            <person name="Heuer A."/>
            <person name="Rast P."/>
            <person name="Oberbeckmann S."/>
            <person name="Bunk B."/>
            <person name="Jeske O."/>
            <person name="Meyerdierks A."/>
            <person name="Storesund J.E."/>
            <person name="Kallscheuer N."/>
            <person name="Luecker S."/>
            <person name="Lage O.M."/>
            <person name="Pohl T."/>
            <person name="Merkel B.J."/>
            <person name="Hornburger P."/>
            <person name="Mueller R.-W."/>
            <person name="Bruemmer F."/>
            <person name="Labrenz M."/>
            <person name="Spormann A.M."/>
            <person name="Op den Camp H."/>
            <person name="Overmann J."/>
            <person name="Amann R."/>
            <person name="Jetten M.S.M."/>
            <person name="Mascher T."/>
            <person name="Medema M.H."/>
            <person name="Devos D.P."/>
            <person name="Kaster A.-K."/>
            <person name="Ovreas L."/>
            <person name="Rohde M."/>
            <person name="Galperin M.Y."/>
            <person name="Jogler C."/>
        </authorList>
    </citation>
    <scope>NUCLEOTIDE SEQUENCE [LARGE SCALE GENOMIC DNA]</scope>
    <source>
        <strain evidence="3 4">Pla163</strain>
    </source>
</reference>
<dbReference type="Gene3D" id="2.160.20.10">
    <property type="entry name" value="Single-stranded right-handed beta-helix, Pectin lyase-like"/>
    <property type="match status" value="2"/>
</dbReference>
<dbReference type="InterPro" id="IPR012334">
    <property type="entry name" value="Pectin_lyas_fold"/>
</dbReference>
<dbReference type="InterPro" id="IPR006626">
    <property type="entry name" value="PbH1"/>
</dbReference>
<dbReference type="SMART" id="SM00710">
    <property type="entry name" value="PbH1"/>
    <property type="match status" value="8"/>
</dbReference>
<dbReference type="OrthoDB" id="4824168at2"/>
<dbReference type="RefSeq" id="WP_145190958.1">
    <property type="nucleotide sequence ID" value="NZ_CP036290.1"/>
</dbReference>
<feature type="domain" description="Right handed beta helix" evidence="2">
    <location>
        <begin position="100"/>
        <end position="246"/>
    </location>
</feature>
<dbReference type="Proteomes" id="UP000319342">
    <property type="component" value="Chromosome"/>
</dbReference>
<dbReference type="AlphaFoldDB" id="A0A518D3Z6"/>
<keyword evidence="1" id="KW-0732">Signal</keyword>
<dbReference type="EMBL" id="CP036290">
    <property type="protein sequence ID" value="QDU86188.1"/>
    <property type="molecule type" value="Genomic_DNA"/>
</dbReference>
<dbReference type="InterPro" id="IPR011050">
    <property type="entry name" value="Pectin_lyase_fold/virulence"/>
</dbReference>
<organism evidence="3 4">
    <name type="scientific">Rohdeia mirabilis</name>
    <dbReference type="NCBI Taxonomy" id="2528008"/>
    <lineage>
        <taxon>Bacteria</taxon>
        <taxon>Pseudomonadati</taxon>
        <taxon>Planctomycetota</taxon>
        <taxon>Planctomycetia</taxon>
        <taxon>Planctomycetia incertae sedis</taxon>
        <taxon>Rohdeia</taxon>
    </lineage>
</organism>
<protein>
    <recommendedName>
        <fullName evidence="2">Right handed beta helix domain-containing protein</fullName>
    </recommendedName>
</protein>
<evidence type="ECO:0000256" key="1">
    <source>
        <dbReference type="SAM" id="SignalP"/>
    </source>
</evidence>
<dbReference type="SUPFAM" id="SSF51126">
    <property type="entry name" value="Pectin lyase-like"/>
    <property type="match status" value="2"/>
</dbReference>
<feature type="chain" id="PRO_5021947189" description="Right handed beta helix domain-containing protein" evidence="1">
    <location>
        <begin position="28"/>
        <end position="670"/>
    </location>
</feature>